<dbReference type="InterPro" id="IPR009738">
    <property type="entry name" value="BAT2_N"/>
</dbReference>
<feature type="compositionally biased region" description="Low complexity" evidence="3">
    <location>
        <begin position="685"/>
        <end position="719"/>
    </location>
</feature>
<feature type="compositionally biased region" description="Basic and acidic residues" evidence="3">
    <location>
        <begin position="402"/>
        <end position="412"/>
    </location>
</feature>
<feature type="compositionally biased region" description="Polar residues" evidence="3">
    <location>
        <begin position="77"/>
        <end position="92"/>
    </location>
</feature>
<evidence type="ECO:0000259" key="4">
    <source>
        <dbReference type="Pfam" id="PF07001"/>
    </source>
</evidence>
<sequence>MSQQRTGGQQYANSNINTVLSRSGASSPSQTSIPRYGPGLVSLGAPKRPRSNAAGPGGKLAVPKPVNLPSLKKENSGNDPNTQLVPSSSSGARGSWKQPEEPQQQQPAPDARTSALTAGSNWAGPGKSPGQPLWQPPEGPYPTAASLPPRDRHLNPHEYPTLSTAAQSRPHLPRQPLPSVAPASAQGLSKWDEDERQIPAARSARPPSDWIREQENLRDAPPPWEEQRFPPQTWRSGPYGGPEAEAFPSPPLRSPQGRDADHWQPPPSDKRGGLPPLAGGMQQRPYGVQPPYPRGGARFSNAEFPALPLDQQLFPPPPSAREDAHLPHGNAASPSAPVAPPAAHDPEREAFEAELQRAAADMEKERQRKLEEKRAVPVPPPAPAPPPTPAQPQPPLAPAVPDVDKDDRRDAPAGHSGQMQSQGAGASEGQPAAAEVEPAADKEAEEDPAAAFEASRLRALSMRAQREAASEEADRQRKVAAQAKLVELEERIARRKAEQAAKAAAAEEREAAEKAALEQEAALAATPLPADNVLIDSVIDQLPASSIPGRKGLGPTHDSLAVNLSGSLGRELDKLADTTTAAAVVSSSRQGSEIGAPESPLGPPATAADVEAAIETLDGQAVGRAWLERRSPAQEELHGRIPNGLPAPQVPSNAAGALEDLPDEEDPAIKGTVPQAGAGSSPREAVAPAAAAVDTHPSAADAQAAAAAALQGAGSARQGRGNRERGPRAPRDGPAGERGERARGGRGRDRDRGRNRGRKREGDHAGEDGASKPLTAEGSEEMPSAAAASTGAGGDGRRPRGRGRASSGDPAAAVDGGPVQGPRGGRGRGKAAMSPRGSASAAAAAGGAAQAPQTAPTRIIKPPGLPAASNAAGLVPTGEALGQPSDSHGIAQPLQGIADTLTAPPAPPHAPQQPPFVWGNFSSVSGGSDDGGPSTILDIVAPSAVHAPAGPDLSASPLQADRTIDRPRSAAAGAVPGGGSPLSNAAGGSGLPSMPPAGAFGSPFGQGGVQFGQLPFSQTGAPFVPTGKKPDWSTGPIASSGSGGPALSRALDSAGPQLGGFHQQNGGLPQPPGLNRGAGGRGMGPPMGRGRGFDSGGRRGNVRGNRMDPQRVSSGASLPNPQGMRGAPPHMTPRGMAPPNLGARAPMQGPNPPPPAIPARGLSKSVLLATVICKGVNMGALVRTAVLVLLSVCFFQGARAASSSSVAAGEVFNPMANQSGPHGLPENFLIQRGDL</sequence>
<protein>
    <recommendedName>
        <fullName evidence="4">BAT2 N-terminal domain-containing protein</fullName>
    </recommendedName>
</protein>
<feature type="compositionally biased region" description="Low complexity" evidence="3">
    <location>
        <begin position="304"/>
        <end position="313"/>
    </location>
</feature>
<dbReference type="AlphaFoldDB" id="A0AAW1PGQ6"/>
<feature type="domain" description="BAT2 N-terminal" evidence="4">
    <location>
        <begin position="32"/>
        <end position="136"/>
    </location>
</feature>
<feature type="compositionally biased region" description="Pro residues" evidence="3">
    <location>
        <begin position="377"/>
        <end position="398"/>
    </location>
</feature>
<keyword evidence="1" id="KW-0597">Phosphoprotein</keyword>
<evidence type="ECO:0000256" key="3">
    <source>
        <dbReference type="SAM" id="MobiDB-lite"/>
    </source>
</evidence>
<evidence type="ECO:0000313" key="6">
    <source>
        <dbReference type="Proteomes" id="UP001465755"/>
    </source>
</evidence>
<feature type="region of interest" description="Disordered" evidence="3">
    <location>
        <begin position="969"/>
        <end position="1153"/>
    </location>
</feature>
<dbReference type="EMBL" id="JALJOQ010000031">
    <property type="protein sequence ID" value="KAK9807338.1"/>
    <property type="molecule type" value="Genomic_DNA"/>
</dbReference>
<feature type="compositionally biased region" description="Polar residues" evidence="3">
    <location>
        <begin position="1111"/>
        <end position="1120"/>
    </location>
</feature>
<feature type="region of interest" description="Disordered" evidence="3">
    <location>
        <begin position="634"/>
        <end position="937"/>
    </location>
</feature>
<comment type="caution">
    <text evidence="5">The sequence shown here is derived from an EMBL/GenBank/DDBJ whole genome shotgun (WGS) entry which is preliminary data.</text>
</comment>
<feature type="compositionally biased region" description="Basic and acidic residues" evidence="3">
    <location>
        <begin position="344"/>
        <end position="375"/>
    </location>
</feature>
<reference evidence="5 6" key="1">
    <citation type="journal article" date="2024" name="Nat. Commun.">
        <title>Phylogenomics reveals the evolutionary origins of lichenization in chlorophyte algae.</title>
        <authorList>
            <person name="Puginier C."/>
            <person name="Libourel C."/>
            <person name="Otte J."/>
            <person name="Skaloud P."/>
            <person name="Haon M."/>
            <person name="Grisel S."/>
            <person name="Petersen M."/>
            <person name="Berrin J.G."/>
            <person name="Delaux P.M."/>
            <person name="Dal Grande F."/>
            <person name="Keller J."/>
        </authorList>
    </citation>
    <scope>NUCLEOTIDE SEQUENCE [LARGE SCALE GENOMIC DNA]</scope>
    <source>
        <strain evidence="5 6">SAG 2036</strain>
    </source>
</reference>
<feature type="compositionally biased region" description="Basic and acidic residues" evidence="3">
    <location>
        <begin position="256"/>
        <end position="272"/>
    </location>
</feature>
<proteinExistence type="predicted"/>
<feature type="compositionally biased region" description="Basic and acidic residues" evidence="3">
    <location>
        <begin position="721"/>
        <end position="770"/>
    </location>
</feature>
<feature type="compositionally biased region" description="Low complexity" evidence="3">
    <location>
        <begin position="919"/>
        <end position="934"/>
    </location>
</feature>
<evidence type="ECO:0000313" key="5">
    <source>
        <dbReference type="EMBL" id="KAK9807338.1"/>
    </source>
</evidence>
<feature type="coiled-coil region" evidence="2">
    <location>
        <begin position="471"/>
        <end position="522"/>
    </location>
</feature>
<feature type="compositionally biased region" description="Polar residues" evidence="3">
    <location>
        <begin position="1"/>
        <end position="33"/>
    </location>
</feature>
<organism evidence="5 6">
    <name type="scientific">Symbiochloris irregularis</name>
    <dbReference type="NCBI Taxonomy" id="706552"/>
    <lineage>
        <taxon>Eukaryota</taxon>
        <taxon>Viridiplantae</taxon>
        <taxon>Chlorophyta</taxon>
        <taxon>core chlorophytes</taxon>
        <taxon>Trebouxiophyceae</taxon>
        <taxon>Trebouxiales</taxon>
        <taxon>Trebouxiaceae</taxon>
        <taxon>Symbiochloris</taxon>
    </lineage>
</organism>
<feature type="region of interest" description="Disordered" evidence="3">
    <location>
        <begin position="584"/>
        <end position="605"/>
    </location>
</feature>
<keyword evidence="6" id="KW-1185">Reference proteome</keyword>
<dbReference type="Pfam" id="PF07001">
    <property type="entry name" value="BAT2_N"/>
    <property type="match status" value="1"/>
</dbReference>
<evidence type="ECO:0000256" key="2">
    <source>
        <dbReference type="SAM" id="Coils"/>
    </source>
</evidence>
<evidence type="ECO:0000256" key="1">
    <source>
        <dbReference type="ARBA" id="ARBA00022553"/>
    </source>
</evidence>
<gene>
    <name evidence="5" type="ORF">WJX73_003098</name>
</gene>
<feature type="compositionally biased region" description="Pro residues" evidence="3">
    <location>
        <begin position="904"/>
        <end position="914"/>
    </location>
</feature>
<accession>A0AAW1PGQ6</accession>
<name>A0AAW1PGQ6_9CHLO</name>
<feature type="compositionally biased region" description="Low complexity" evidence="3">
    <location>
        <begin position="804"/>
        <end position="817"/>
    </location>
</feature>
<feature type="compositionally biased region" description="Low complexity" evidence="3">
    <location>
        <begin position="831"/>
        <end position="858"/>
    </location>
</feature>
<keyword evidence="2" id="KW-0175">Coiled coil</keyword>
<feature type="region of interest" description="Disordered" evidence="3">
    <location>
        <begin position="1"/>
        <end position="456"/>
    </location>
</feature>
<feature type="compositionally biased region" description="Gly residues" evidence="3">
    <location>
        <begin position="1076"/>
        <end position="1099"/>
    </location>
</feature>
<dbReference type="Proteomes" id="UP001465755">
    <property type="component" value="Unassembled WGS sequence"/>
</dbReference>